<sequence>MAKATPDARAFWARQGTPLEVSMEPPLAGKVSRQATRHMSTYMASQLRNGKREISERTLNPDELDRFNKAKATEVNNYIRCSALETLPPGATPPPEEVMRMRWVLEWKIDESTGDKKAKARIVVLGYMDPECEHRPTTAPKMTRASRHLLLQMMSWFGFKGYKADRTGAFTGNREIQHNLLAMPVKELATALGLPEGVAMRVWKAVHGLVEAAIEWFMTVSEALTEFGWTHMNMDPCVWVLYGDAHGRDNSFTKEALQEFIDPELLDELVAAKGDLDTVAVAGSHVDDVLLGGRESDPRWARAGEQIRGRFTWKTWETEEFMQTGVRIKQQPDRSFRMDHREYVKTIEKAFLTPERKKNKEAETTDQEKGQLRATLGAVGWRSEQTGPMHSACASLLLSTIPSSTVQTINETNKLVDRAQVLVPIEWSDSSESNRPDGKSTKGLVASMAPLKILKGDETDVSLVSWKSGKIDLGCRSSVACETRSAVDAEDELFGIKLQWLEMLGNTIDWRNPEDTLAKLPGAVVVDAKGLYDKLHTTVYTFRGKEKGIDVEAMTLKEGTQAANNWMLWVHGDAQLANSLTKGHEPGQLRMYFSSGYRWKLVYDAKYQSVRKRKAAGVLPFENVPQEVVRSSESSREPASGADNQEFPEYEAISSDESDEDNMLSLEDPYPCRSGSEQA</sequence>
<feature type="compositionally biased region" description="Acidic residues" evidence="1">
    <location>
        <begin position="646"/>
        <end position="662"/>
    </location>
</feature>
<comment type="caution">
    <text evidence="2">The sequence shown here is derived from an EMBL/GenBank/DDBJ whole genome shotgun (WGS) entry which is preliminary data.</text>
</comment>
<reference evidence="2" key="1">
    <citation type="submission" date="2023-10" db="EMBL/GenBank/DDBJ databases">
        <authorList>
            <person name="Chen Y."/>
            <person name="Shah S."/>
            <person name="Dougan E. K."/>
            <person name="Thang M."/>
            <person name="Chan C."/>
        </authorList>
    </citation>
    <scope>NUCLEOTIDE SEQUENCE [LARGE SCALE GENOMIC DNA]</scope>
</reference>
<dbReference type="Proteomes" id="UP001189429">
    <property type="component" value="Unassembled WGS sequence"/>
</dbReference>
<protein>
    <recommendedName>
        <fullName evidence="4">Reverse transcriptase Ty1/copia-type domain-containing protein</fullName>
    </recommendedName>
</protein>
<gene>
    <name evidence="2" type="ORF">PCOR1329_LOCUS70785</name>
</gene>
<evidence type="ECO:0000256" key="1">
    <source>
        <dbReference type="SAM" id="MobiDB-lite"/>
    </source>
</evidence>
<evidence type="ECO:0000313" key="3">
    <source>
        <dbReference type="Proteomes" id="UP001189429"/>
    </source>
</evidence>
<feature type="region of interest" description="Disordered" evidence="1">
    <location>
        <begin position="626"/>
        <end position="679"/>
    </location>
</feature>
<evidence type="ECO:0000313" key="2">
    <source>
        <dbReference type="EMBL" id="CAK0890632.1"/>
    </source>
</evidence>
<keyword evidence="3" id="KW-1185">Reference proteome</keyword>
<organism evidence="2 3">
    <name type="scientific">Prorocentrum cordatum</name>
    <dbReference type="NCBI Taxonomy" id="2364126"/>
    <lineage>
        <taxon>Eukaryota</taxon>
        <taxon>Sar</taxon>
        <taxon>Alveolata</taxon>
        <taxon>Dinophyceae</taxon>
        <taxon>Prorocentrales</taxon>
        <taxon>Prorocentraceae</taxon>
        <taxon>Prorocentrum</taxon>
    </lineage>
</organism>
<name>A0ABN9WUX5_9DINO</name>
<dbReference type="EMBL" id="CAUYUJ010019372">
    <property type="protein sequence ID" value="CAK0890632.1"/>
    <property type="molecule type" value="Genomic_DNA"/>
</dbReference>
<evidence type="ECO:0008006" key="4">
    <source>
        <dbReference type="Google" id="ProtNLM"/>
    </source>
</evidence>
<proteinExistence type="predicted"/>
<accession>A0ABN9WUX5</accession>